<reference evidence="2" key="1">
    <citation type="journal article" date="2021" name="G3 (Bethesda)">
        <title>Chromosome assembled and annotated genome sequence of Aspergillus flavus NRRL 3357.</title>
        <authorList>
            <person name="Skerker J.M."/>
            <person name="Pianalto K.M."/>
            <person name="Mondo S.J."/>
            <person name="Yang K."/>
            <person name="Arkin A.P."/>
            <person name="Keller N.P."/>
            <person name="Grigoriev I.V."/>
            <person name="Louise Glass N.L."/>
        </authorList>
    </citation>
    <scope>NUCLEOTIDE SEQUENCE [LARGE SCALE GENOMIC DNA]</scope>
    <source>
        <strain evidence="2">ATCC 200026 / FGSC A1120 / IAM 13836 / NRRL 3357 / JCM 12722 / SRRC 167</strain>
    </source>
</reference>
<dbReference type="Proteomes" id="UP000596276">
    <property type="component" value="Chromosome 2"/>
</dbReference>
<proteinExistence type="predicted"/>
<gene>
    <name evidence="1" type="ORF">F9C07_2053783</name>
</gene>
<dbReference type="AlphaFoldDB" id="A0A7U2QR04"/>
<evidence type="ECO:0000313" key="1">
    <source>
        <dbReference type="EMBL" id="QRD81313.1"/>
    </source>
</evidence>
<sequence length="245" mass="28829">MSLPLWQYHRDQHSRAGPIPPHVFGLATTSTPFSEQLGRIVLINTELCRLNILNNLDPDLGVIDTSVFLYVLEEESLGHYLEDFCRLRHYPVEWAHQRPKDASTYQPYEHPYWEDCDWFTPTLLLSFIWRLRKGMVELEIVEDHEVILMEFECKFNRRVSQLHMSHGNSGSTVGFLRTDSILQRYIALAYHLETKDKGQYEDCQENLRIECALYGYSSNWVPGAYVQQTNITEDLGFNHRQLLRY</sequence>
<accession>A0A7U2QR04</accession>
<protein>
    <submittedName>
        <fullName evidence="1">Uncharacterized protein</fullName>
    </submittedName>
</protein>
<evidence type="ECO:0000313" key="2">
    <source>
        <dbReference type="Proteomes" id="UP000596276"/>
    </source>
</evidence>
<keyword evidence="2" id="KW-1185">Reference proteome</keyword>
<organism evidence="1 2">
    <name type="scientific">Aspergillus flavus (strain ATCC 200026 / FGSC A1120 / IAM 13836 / NRRL 3357 / JCM 12722 / SRRC 167)</name>
    <dbReference type="NCBI Taxonomy" id="332952"/>
    <lineage>
        <taxon>Eukaryota</taxon>
        <taxon>Fungi</taxon>
        <taxon>Dikarya</taxon>
        <taxon>Ascomycota</taxon>
        <taxon>Pezizomycotina</taxon>
        <taxon>Eurotiomycetes</taxon>
        <taxon>Eurotiomycetidae</taxon>
        <taxon>Eurotiales</taxon>
        <taxon>Aspergillaceae</taxon>
        <taxon>Aspergillus</taxon>
        <taxon>Aspergillus subgen. Circumdati</taxon>
    </lineage>
</organism>
<dbReference type="VEuPathDB" id="FungiDB:F9C07_2053783"/>
<name>A0A7U2QR04_ASPFN</name>
<dbReference type="EMBL" id="CP044622">
    <property type="protein sequence ID" value="QRD81313.1"/>
    <property type="molecule type" value="Genomic_DNA"/>
</dbReference>